<dbReference type="PANTHER" id="PTHR37291:SF1">
    <property type="entry name" value="TYPE IV METHYL-DIRECTED RESTRICTION ENZYME ECOKMCRB SUBUNIT"/>
    <property type="match status" value="1"/>
</dbReference>
<dbReference type="InterPro" id="IPR003593">
    <property type="entry name" value="AAA+_ATPase"/>
</dbReference>
<evidence type="ECO:0000313" key="5">
    <source>
        <dbReference type="Proteomes" id="UP001605989"/>
    </source>
</evidence>
<organism evidence="3 4">
    <name type="scientific">Megasphaera hexanoica</name>
    <dbReference type="NCBI Taxonomy" id="1675036"/>
    <lineage>
        <taxon>Bacteria</taxon>
        <taxon>Bacillati</taxon>
        <taxon>Bacillota</taxon>
        <taxon>Negativicutes</taxon>
        <taxon>Veillonellales</taxon>
        <taxon>Veillonellaceae</taxon>
        <taxon>Megasphaera</taxon>
    </lineage>
</organism>
<dbReference type="InterPro" id="IPR011704">
    <property type="entry name" value="ATPase_dyneun-rel_AAA"/>
</dbReference>
<dbReference type="GO" id="GO:0005524">
    <property type="term" value="F:ATP binding"/>
    <property type="evidence" value="ECO:0007669"/>
    <property type="project" value="InterPro"/>
</dbReference>
<reference evidence="2 5" key="2">
    <citation type="submission" date="2024-10" db="EMBL/GenBank/DDBJ databases">
        <authorList>
            <person name="Sang B.-I."/>
            <person name="Prabhaharan D."/>
        </authorList>
    </citation>
    <scope>NUCLEOTIDE SEQUENCE [LARGE SCALE GENOMIC DNA]</scope>
    <source>
        <strain evidence="2 5">MH</strain>
    </source>
</reference>
<dbReference type="RefSeq" id="WP_059076148.1">
    <property type="nucleotide sequence ID" value="NZ_CP011940.1"/>
</dbReference>
<evidence type="ECO:0000259" key="1">
    <source>
        <dbReference type="SMART" id="SM00382"/>
    </source>
</evidence>
<dbReference type="EMBL" id="JBIEKR010000004">
    <property type="protein sequence ID" value="MFG6272625.1"/>
    <property type="molecule type" value="Genomic_DNA"/>
</dbReference>
<proteinExistence type="predicted"/>
<comment type="caution">
    <text evidence="3">The sequence shown here is derived from an EMBL/GenBank/DDBJ whole genome shotgun (WGS) entry which is preliminary data.</text>
</comment>
<dbReference type="PANTHER" id="PTHR37291">
    <property type="entry name" value="5-METHYLCYTOSINE-SPECIFIC RESTRICTION ENZYME B"/>
    <property type="match status" value="1"/>
</dbReference>
<reference evidence="3 4" key="1">
    <citation type="submission" date="2020-04" db="EMBL/GenBank/DDBJ databases">
        <authorList>
            <person name="Hitch T.C.A."/>
            <person name="Wylensek D."/>
            <person name="Clavel T."/>
        </authorList>
    </citation>
    <scope>NUCLEOTIDE SEQUENCE [LARGE SCALE GENOMIC DNA]</scope>
    <source>
        <strain evidence="3 4">Oil-RF-744-FAT-WT-6-1</strain>
    </source>
</reference>
<accession>A0A848BV48</accession>
<dbReference type="InterPro" id="IPR015947">
    <property type="entry name" value="PUA-like_sf"/>
</dbReference>
<gene>
    <name evidence="2" type="ORF">ACGTZG_05420</name>
    <name evidence="3" type="ORF">HF872_00895</name>
</gene>
<dbReference type="GO" id="GO:0016887">
    <property type="term" value="F:ATP hydrolysis activity"/>
    <property type="evidence" value="ECO:0007669"/>
    <property type="project" value="InterPro"/>
</dbReference>
<dbReference type="EMBL" id="JABAFG010000001">
    <property type="protein sequence ID" value="NME27186.1"/>
    <property type="molecule type" value="Genomic_DNA"/>
</dbReference>
<dbReference type="Pfam" id="PF07728">
    <property type="entry name" value="AAA_5"/>
    <property type="match status" value="1"/>
</dbReference>
<dbReference type="SMART" id="SM00382">
    <property type="entry name" value="AAA"/>
    <property type="match status" value="1"/>
</dbReference>
<feature type="domain" description="AAA+ ATPase" evidence="1">
    <location>
        <begin position="542"/>
        <end position="700"/>
    </location>
</feature>
<dbReference type="SUPFAM" id="SSF52540">
    <property type="entry name" value="P-loop containing nucleoside triphosphate hydrolases"/>
    <property type="match status" value="1"/>
</dbReference>
<dbReference type="CDD" id="cd00009">
    <property type="entry name" value="AAA"/>
    <property type="match status" value="1"/>
</dbReference>
<dbReference type="Gene3D" id="3.40.50.300">
    <property type="entry name" value="P-loop containing nucleotide triphosphate hydrolases"/>
    <property type="match status" value="1"/>
</dbReference>
<keyword evidence="5" id="KW-1185">Reference proteome</keyword>
<dbReference type="OrthoDB" id="9781481at2"/>
<evidence type="ECO:0000313" key="4">
    <source>
        <dbReference type="Proteomes" id="UP000591071"/>
    </source>
</evidence>
<dbReference type="AlphaFoldDB" id="A0A848BV48"/>
<dbReference type="Proteomes" id="UP000591071">
    <property type="component" value="Unassembled WGS sequence"/>
</dbReference>
<protein>
    <submittedName>
        <fullName evidence="3">AAA domain-containing protein</fullName>
    </submittedName>
    <submittedName>
        <fullName evidence="2">AAA family ATPase</fullName>
    </submittedName>
</protein>
<evidence type="ECO:0000313" key="2">
    <source>
        <dbReference type="EMBL" id="MFG6272625.1"/>
    </source>
</evidence>
<dbReference type="Gene3D" id="3.10.590.10">
    <property type="entry name" value="ph1033 like domains"/>
    <property type="match status" value="1"/>
</dbReference>
<dbReference type="Proteomes" id="UP001605989">
    <property type="component" value="Unassembled WGS sequence"/>
</dbReference>
<evidence type="ECO:0000313" key="3">
    <source>
        <dbReference type="EMBL" id="NME27186.1"/>
    </source>
</evidence>
<dbReference type="InterPro" id="IPR052934">
    <property type="entry name" value="Methyl-DNA_Rec/Restrict_Enz"/>
</dbReference>
<dbReference type="SUPFAM" id="SSF88697">
    <property type="entry name" value="PUA domain-like"/>
    <property type="match status" value="1"/>
</dbReference>
<sequence length="797" mass="93078">MIDRDKLKDILTEYKRDFPQRWPLEKYKWEAVRCFQTAWDFTARDFEEMFTAATARTKDLLTSVNYYPRGVMRGFAAVNRDATKAMFSNLFDEKKDLAVRVERFREDAEHIRREYGEGIWKQHYQKLNAISTYLWLRYPDRYYLYNYSDCRVVAKELHSSFMPHRGAHAGNLIGAYGLFDEICDAIQQDSELQTVYRAQRHDNCWADTSCHTLTVDLCMYISRIYSKKGIGSGDPDWLPIGYSPELSVQDWVALLQDDAVFTESSLEVMRRFLDFGGMATCRQLANKYGEPKNFYNFCSVSLAKRVAEKTDCNVLTTEDESAKWWPILYVGKIDEHNADGGYIWKLRDELAEALQQVDLSRVNLYAHVSLPEGRHAAWWFSVNPVLWSFSSMGIGEPRSFSLYNENGNKRRVFENFLAARSGDFLICYESSPVRQIVAIGKIVKESDGENIYLEKVEGLVHPIGYTAVQAVPELRRMEYFENPQGNLFKLTRSEYTSIMDLIRDENPVDHQRVVKPYTHDDFIREVYMSRGHFATLISLLKHKQNIILQGAPGVGKTYTARRIAYAMMRERDDSRIEFVHFHESFGYDDFVAGYKPQDTGYVFRYGIFYRFCQRAANMPNKPFFFIIDDINRGNISKIFGELLMLIEKPYRGTSVTLSCNGMPFSVPKNIYIIGMMNMADTVSIRDYILRRRFGFFELIPEFDSDGFQEYMKKLDSDTFTALITRIKKLNAEISEDPRLGRGFCIGHGYFCGQTEYTEEWLMEIVDYEIMPLLLEYWPDKPDKVRHWGHVLRSVFYD</sequence>
<name>A0A848BV48_9FIRM</name>
<dbReference type="KEGG" id="mhw:ACT01_03020"/>
<dbReference type="InterPro" id="IPR027417">
    <property type="entry name" value="P-loop_NTPase"/>
</dbReference>